<evidence type="ECO:0000313" key="1">
    <source>
        <dbReference type="EMBL" id="KAJ8112751.1"/>
    </source>
</evidence>
<reference evidence="1" key="1">
    <citation type="submission" date="2022-11" db="EMBL/GenBank/DDBJ databases">
        <title>Genome Sequence of Boeremia exigua.</title>
        <authorList>
            <person name="Buettner E."/>
        </authorList>
    </citation>
    <scope>NUCLEOTIDE SEQUENCE</scope>
    <source>
        <strain evidence="1">CU02</strain>
    </source>
</reference>
<sequence length="1163" mass="128395">MVEHRRITGSVSLAMVHAYIPAPRWPKIRLPREGLMRSRNRKLSSESGEDESGKASGRCHPGIAPQWQVPVWLFVRAWSRECFEVCVCAWTGIDEVADPGGKCSRGSPKSLGAMMLARWTTLSSMLSRRVFRQLTDSVLLESGCVTRPFCLAARRISCSHCTRSIAPHARHASSSSTRWKTRQGNDHFAREARVQGLKSRAAFKLLELNEKHKLFKPGQTVVDLGFAPGSWSQVAVNRTTPDGRVIGIDLIPAQPPRGVSTLQGNFLSPEIQEDVRAYVRDPNLGRPRKQTISEEPDGLTEDQVDEMERGYIDIERQAHMEGLEIAPPEQPAEAAESASDAKLSLKERDLRDGRVVDVVLSDMSEPWDQVAGFYKKSLSDPYSRLMNTSGNSFRDHAGSMDLCMAALTFAFDTVKTGGHFLCKFYQGPEEKALETRLKRLFAKVSREKPESSRSASKEAYFVALRRKEAPTREEVFRDCRVIPLKMYGMNQVYNAGGGGDPSAQVPNHLLTHVHLVSSYRFPVLPQLRPEQAVEYLIKGPQIVRDTSPVAWTYFASPPQDGTVILTWQPPRMGTHFASDGMVWADPEQAFDMPVRGYTLQVLVHNTGYHYPHETFAMHSRYRYRLTAGPGTIDPNLWLVHYKPADQQHRLAAGQIPVSREIQATLQMRAQLQAAGPLGRKEFMLHDASNWPKVEFGQQAAMRQQQQPYYNPMQPGRPYVAQPPPAKRMRGAPPAQARAPMTGAALPDTSLEDEENATQDAFDFLTPREISLSRYKQHHEWMEEIFSSPYAVGSIAPIDLGLGLMGELAPLTAGILDVSGAENPDTAKDKYKIKDYYRMNPEHLKDFEKRVSEYTKSEQAEIDKMKSDHTRKMAQLKRTRTYIKAERRLRDLTRPALSEDESTDPSESVVQDLEKSLGVTFDAKKSVVCVDKGGFIERQPSPPQKVQVNGNGTQPNSNGASNGSTNDGASDFDNTAASLLDQYGTGSLEGTPGNISMPHMSQPPSQSQSAVGTPSLLTGNAGQQQSFDQQTPHLDTDAGNDLLDLDVEMSGMTGADDKAADDWVVVDQQASNAQPTSNPQPATNNNINTTLNDQNALGHSAVDADAGSMFDSVSDFANFEGIDSAGDALADFGQDDNMGLGDLVDDSAFGDAFHEEMGGDGNNV</sequence>
<dbReference type="EMBL" id="JAPHNI010000301">
    <property type="protein sequence ID" value="KAJ8112751.1"/>
    <property type="molecule type" value="Genomic_DNA"/>
</dbReference>
<accession>A0ACC2IC32</accession>
<keyword evidence="2" id="KW-1185">Reference proteome</keyword>
<comment type="caution">
    <text evidence="1">The sequence shown here is derived from an EMBL/GenBank/DDBJ whole genome shotgun (WGS) entry which is preliminary data.</text>
</comment>
<name>A0ACC2IC32_9PLEO</name>
<evidence type="ECO:0000313" key="2">
    <source>
        <dbReference type="Proteomes" id="UP001153331"/>
    </source>
</evidence>
<dbReference type="Proteomes" id="UP001153331">
    <property type="component" value="Unassembled WGS sequence"/>
</dbReference>
<gene>
    <name evidence="1" type="ORF">OPT61_g4958</name>
</gene>
<organism evidence="1 2">
    <name type="scientific">Boeremia exigua</name>
    <dbReference type="NCBI Taxonomy" id="749465"/>
    <lineage>
        <taxon>Eukaryota</taxon>
        <taxon>Fungi</taxon>
        <taxon>Dikarya</taxon>
        <taxon>Ascomycota</taxon>
        <taxon>Pezizomycotina</taxon>
        <taxon>Dothideomycetes</taxon>
        <taxon>Pleosporomycetidae</taxon>
        <taxon>Pleosporales</taxon>
        <taxon>Pleosporineae</taxon>
        <taxon>Didymellaceae</taxon>
        <taxon>Boeremia</taxon>
    </lineage>
</organism>
<protein>
    <submittedName>
        <fullName evidence="1">Uncharacterized protein</fullName>
    </submittedName>
</protein>
<proteinExistence type="predicted"/>